<feature type="signal peptide" evidence="2">
    <location>
        <begin position="1"/>
        <end position="16"/>
    </location>
</feature>
<dbReference type="EMBL" id="AZHA01000025">
    <property type="protein sequence ID" value="OAA38665.1"/>
    <property type="molecule type" value="Genomic_DNA"/>
</dbReference>
<organism evidence="3 4">
    <name type="scientific">Beauveria brongniartii RCEF 3172</name>
    <dbReference type="NCBI Taxonomy" id="1081107"/>
    <lineage>
        <taxon>Eukaryota</taxon>
        <taxon>Fungi</taxon>
        <taxon>Dikarya</taxon>
        <taxon>Ascomycota</taxon>
        <taxon>Pezizomycotina</taxon>
        <taxon>Sordariomycetes</taxon>
        <taxon>Hypocreomycetidae</taxon>
        <taxon>Hypocreales</taxon>
        <taxon>Cordycipitaceae</taxon>
        <taxon>Beauveria</taxon>
        <taxon>Beauveria brongniartii</taxon>
    </lineage>
</organism>
<comment type="caution">
    <text evidence="3">The sequence shown here is derived from an EMBL/GenBank/DDBJ whole genome shotgun (WGS) entry which is preliminary data.</text>
</comment>
<dbReference type="PANTHER" id="PTHR34853">
    <property type="match status" value="1"/>
</dbReference>
<dbReference type="GO" id="GO:0016042">
    <property type="term" value="P:lipid catabolic process"/>
    <property type="evidence" value="ECO:0007669"/>
    <property type="project" value="InterPro"/>
</dbReference>
<proteinExistence type="predicted"/>
<dbReference type="GO" id="GO:0004806">
    <property type="term" value="F:triacylglycerol lipase activity"/>
    <property type="evidence" value="ECO:0007669"/>
    <property type="project" value="InterPro"/>
</dbReference>
<dbReference type="Pfam" id="PF03583">
    <property type="entry name" value="LIP"/>
    <property type="match status" value="1"/>
</dbReference>
<keyword evidence="1" id="KW-0378">Hydrolase</keyword>
<gene>
    <name evidence="3" type="ORF">BBO_06912</name>
</gene>
<accession>A0A167A915</accession>
<dbReference type="OrthoDB" id="2373480at2759"/>
<dbReference type="Proteomes" id="UP000076863">
    <property type="component" value="Unassembled WGS sequence"/>
</dbReference>
<dbReference type="SUPFAM" id="SSF53474">
    <property type="entry name" value="alpha/beta-Hydrolases"/>
    <property type="match status" value="1"/>
</dbReference>
<dbReference type="InterPro" id="IPR029058">
    <property type="entry name" value="AB_hydrolase_fold"/>
</dbReference>
<dbReference type="Gene3D" id="3.40.50.1820">
    <property type="entry name" value="alpha/beta hydrolase"/>
    <property type="match status" value="1"/>
</dbReference>
<dbReference type="Gene3D" id="1.10.260.130">
    <property type="match status" value="1"/>
</dbReference>
<keyword evidence="4" id="KW-1185">Reference proteome</keyword>
<dbReference type="PANTHER" id="PTHR34853:SF5">
    <property type="entry name" value="LIP-DOMAIN-CONTAINING PROTEIN-RELATED"/>
    <property type="match status" value="1"/>
</dbReference>
<evidence type="ECO:0000313" key="4">
    <source>
        <dbReference type="Proteomes" id="UP000076863"/>
    </source>
</evidence>
<keyword evidence="2" id="KW-0732">Signal</keyword>
<dbReference type="InterPro" id="IPR005152">
    <property type="entry name" value="Lipase_secreted"/>
</dbReference>
<name>A0A167A915_9HYPO</name>
<sequence>MKFLLLAAAVLPLASALTIPEKRITTPANDALSVPPSGLGSAEDASALTVPEKRITTPANDPFYVPPSGFESAKPGSVLRERRVVASFFGLIPAPIEAHQLLYRTTAIDGSPIATVTTIFKPLFAKRDRFISFNTAYDSSSTTCNPSYQYRLGSLQTDLISSLEFLVIQAYLLSGYTVASPDYEGPDAAFTPGRLSGMGVLDGIRAVVNYGPKIGLNKNPMVVNTGYSGGAIASGWAASLHPTYAPDINLKGVLAGGTPANLTEVLLYVDGTVVAGFLPGALAGQLMPSAYGARLKPLLDKILAPGGKEALALGTSQCAPVNILAFAGKSVFDPNFQTLGKDLLNDKDLMWVFNQSTMGLNKNETPTVPVMMYHSPDDEVIPFSGADSLRKRWCDYGANVRFVNYAAGGHITGEVIAVIDALKFTADAFSGSVPGGCASRTVLDDKLNPLALGLSLEPVLAGLINILLTLGKKDTNWINGLSQGKYM</sequence>
<dbReference type="AlphaFoldDB" id="A0A167A915"/>
<evidence type="ECO:0000256" key="1">
    <source>
        <dbReference type="ARBA" id="ARBA00022801"/>
    </source>
</evidence>
<reference evidence="3 4" key="1">
    <citation type="journal article" date="2016" name="Genome Biol. Evol.">
        <title>Divergent and convergent evolution of fungal pathogenicity.</title>
        <authorList>
            <person name="Shang Y."/>
            <person name="Xiao G."/>
            <person name="Zheng P."/>
            <person name="Cen K."/>
            <person name="Zhan S."/>
            <person name="Wang C."/>
        </authorList>
    </citation>
    <scope>NUCLEOTIDE SEQUENCE [LARGE SCALE GENOMIC DNA]</scope>
    <source>
        <strain evidence="3 4">RCEF 3172</strain>
    </source>
</reference>
<evidence type="ECO:0000256" key="2">
    <source>
        <dbReference type="SAM" id="SignalP"/>
    </source>
</evidence>
<protein>
    <submittedName>
        <fullName evidence="3">Lipase, secreted</fullName>
    </submittedName>
</protein>
<evidence type="ECO:0000313" key="3">
    <source>
        <dbReference type="EMBL" id="OAA38665.1"/>
    </source>
</evidence>
<feature type="chain" id="PRO_5007883555" evidence="2">
    <location>
        <begin position="17"/>
        <end position="487"/>
    </location>
</feature>